<name>A0AB34IIV7_PRYPA</name>
<gene>
    <name evidence="1" type="ORF">AB1Y20_011533</name>
</gene>
<dbReference type="Proteomes" id="UP001515480">
    <property type="component" value="Unassembled WGS sequence"/>
</dbReference>
<accession>A0AB34IIV7</accession>
<reference evidence="1 2" key="1">
    <citation type="journal article" date="2024" name="Science">
        <title>Giant polyketide synthase enzymes in the biosynthesis of giant marine polyether toxins.</title>
        <authorList>
            <person name="Fallon T.R."/>
            <person name="Shende V.V."/>
            <person name="Wierzbicki I.H."/>
            <person name="Pendleton A.L."/>
            <person name="Watervoot N.F."/>
            <person name="Auber R.P."/>
            <person name="Gonzalez D.J."/>
            <person name="Wisecaver J.H."/>
            <person name="Moore B.S."/>
        </authorList>
    </citation>
    <scope>NUCLEOTIDE SEQUENCE [LARGE SCALE GENOMIC DNA]</scope>
    <source>
        <strain evidence="1 2">12B1</strain>
    </source>
</reference>
<sequence length="351" mass="39926">MSVPGSYWGTAARRGEAVQQYICIINDFTLLHSFSATQKGPAFQLMECGVTGSEGNSEPFWMPYPYPFLEFWYKENPIKPLPLNLPAAQTTAGEGHVNGEEDTETKQNRTEVYQYLDRVRSFKVTSGKQKGRMCHSYKCNILCANGVKCGGSVTIYGKSTSPYFKHVRRKAKMCNAHFEVSRLLDVSSCRQVQLPDGSFVTVFNFEECFPHHVRFTWLVAAGMAMRMNRSPALLEYVRGFEPRAVLPHNETIHRIAFDREDVYKGLRFYNGEKALTVKRWLNRTSADASGLTFEEWDPISEDDLDPNVQPAFMVVNSSENVRGVSTHLPWVAGRRQSSRKSCQKPCKEYLL</sequence>
<comment type="caution">
    <text evidence="1">The sequence shown here is derived from an EMBL/GenBank/DDBJ whole genome shotgun (WGS) entry which is preliminary data.</text>
</comment>
<dbReference type="EMBL" id="JBGBPQ010000025">
    <property type="protein sequence ID" value="KAL1499325.1"/>
    <property type="molecule type" value="Genomic_DNA"/>
</dbReference>
<keyword evidence="2" id="KW-1185">Reference proteome</keyword>
<proteinExistence type="predicted"/>
<protein>
    <submittedName>
        <fullName evidence="1">Uncharacterized protein</fullName>
    </submittedName>
</protein>
<organism evidence="1 2">
    <name type="scientific">Prymnesium parvum</name>
    <name type="common">Toxic golden alga</name>
    <dbReference type="NCBI Taxonomy" id="97485"/>
    <lineage>
        <taxon>Eukaryota</taxon>
        <taxon>Haptista</taxon>
        <taxon>Haptophyta</taxon>
        <taxon>Prymnesiophyceae</taxon>
        <taxon>Prymnesiales</taxon>
        <taxon>Prymnesiaceae</taxon>
        <taxon>Prymnesium</taxon>
    </lineage>
</organism>
<evidence type="ECO:0000313" key="2">
    <source>
        <dbReference type="Proteomes" id="UP001515480"/>
    </source>
</evidence>
<evidence type="ECO:0000313" key="1">
    <source>
        <dbReference type="EMBL" id="KAL1499325.1"/>
    </source>
</evidence>
<dbReference type="AlphaFoldDB" id="A0AB34IIV7"/>